<dbReference type="AlphaFoldDB" id="A0A9D1KT93"/>
<accession>A0A9D1KT93</accession>
<gene>
    <name evidence="2" type="ORF">IAC43_09360</name>
</gene>
<sequence length="258" mass="29851">SIFGNSWHYYQSDVMSGEVERNELLIINQDSPTTFEPDDLIAFYANDAKGTRVIQIARLISVTDNYYEVTEATGDPFILDSTDTVFIGKVEMHSKLLGHLVQQMRTKEGRQIFLGWSVALLLFSCGLTILLHVRSDRRLQQLQADAVGYPDSDYDEYDEYGDEYDEYDEYSDEDYPQPEGVQIDRVTQKNFPLYTPGERQSYYDQDDLAYDDEPDETPVEVDEDNMNLIAASTESEEEEDADFDAIFREIKRQIKKEE</sequence>
<dbReference type="EMBL" id="DVLW01000256">
    <property type="protein sequence ID" value="HIT95381.1"/>
    <property type="molecule type" value="Genomic_DNA"/>
</dbReference>
<proteinExistence type="predicted"/>
<feature type="non-terminal residue" evidence="2">
    <location>
        <position position="1"/>
    </location>
</feature>
<feature type="transmembrane region" description="Helical" evidence="1">
    <location>
        <begin position="112"/>
        <end position="133"/>
    </location>
</feature>
<protein>
    <submittedName>
        <fullName evidence="2">Uncharacterized protein</fullName>
    </submittedName>
</protein>
<evidence type="ECO:0000313" key="3">
    <source>
        <dbReference type="Proteomes" id="UP000824160"/>
    </source>
</evidence>
<reference evidence="2" key="1">
    <citation type="submission" date="2020-10" db="EMBL/GenBank/DDBJ databases">
        <authorList>
            <person name="Gilroy R."/>
        </authorList>
    </citation>
    <scope>NUCLEOTIDE SEQUENCE</scope>
    <source>
        <strain evidence="2">ChiBcec7-5410</strain>
    </source>
</reference>
<reference evidence="2" key="2">
    <citation type="journal article" date="2021" name="PeerJ">
        <title>Extensive microbial diversity within the chicken gut microbiome revealed by metagenomics and culture.</title>
        <authorList>
            <person name="Gilroy R."/>
            <person name="Ravi A."/>
            <person name="Getino M."/>
            <person name="Pursley I."/>
            <person name="Horton D.L."/>
            <person name="Alikhan N.F."/>
            <person name="Baker D."/>
            <person name="Gharbi K."/>
            <person name="Hall N."/>
            <person name="Watson M."/>
            <person name="Adriaenssens E.M."/>
            <person name="Foster-Nyarko E."/>
            <person name="Jarju S."/>
            <person name="Secka A."/>
            <person name="Antonio M."/>
            <person name="Oren A."/>
            <person name="Chaudhuri R.R."/>
            <person name="La Ragione R."/>
            <person name="Hildebrand F."/>
            <person name="Pallen M.J."/>
        </authorList>
    </citation>
    <scope>NUCLEOTIDE SEQUENCE</scope>
    <source>
        <strain evidence="2">ChiBcec7-5410</strain>
    </source>
</reference>
<dbReference type="Proteomes" id="UP000824160">
    <property type="component" value="Unassembled WGS sequence"/>
</dbReference>
<keyword evidence="1" id="KW-0472">Membrane</keyword>
<keyword evidence="1" id="KW-0812">Transmembrane</keyword>
<comment type="caution">
    <text evidence="2">The sequence shown here is derived from an EMBL/GenBank/DDBJ whole genome shotgun (WGS) entry which is preliminary data.</text>
</comment>
<evidence type="ECO:0000256" key="1">
    <source>
        <dbReference type="SAM" id="Phobius"/>
    </source>
</evidence>
<name>A0A9D1KT93_9FIRM</name>
<evidence type="ECO:0000313" key="2">
    <source>
        <dbReference type="EMBL" id="HIT95381.1"/>
    </source>
</evidence>
<organism evidence="2 3">
    <name type="scientific">Candidatus Faecivivens stercoripullorum</name>
    <dbReference type="NCBI Taxonomy" id="2840805"/>
    <lineage>
        <taxon>Bacteria</taxon>
        <taxon>Bacillati</taxon>
        <taxon>Bacillota</taxon>
        <taxon>Clostridia</taxon>
        <taxon>Eubacteriales</taxon>
        <taxon>Oscillospiraceae</taxon>
        <taxon>Oscillospiraceae incertae sedis</taxon>
        <taxon>Candidatus Faecivivens</taxon>
    </lineage>
</organism>
<keyword evidence="1" id="KW-1133">Transmembrane helix</keyword>